<evidence type="ECO:0000256" key="4">
    <source>
        <dbReference type="SAM" id="MobiDB-lite"/>
    </source>
</evidence>
<proteinExistence type="inferred from homology"/>
<dbReference type="InterPro" id="IPR007940">
    <property type="entry name" value="SH3BP5"/>
</dbReference>
<dbReference type="GO" id="GO:0004860">
    <property type="term" value="F:protein kinase inhibitor activity"/>
    <property type="evidence" value="ECO:0000318"/>
    <property type="project" value="GO_Central"/>
</dbReference>
<dbReference type="Pfam" id="PF05276">
    <property type="entry name" value="SH3BP5"/>
    <property type="match status" value="1"/>
</dbReference>
<reference evidence="5 6" key="1">
    <citation type="journal article" date="2008" name="Nature">
        <title>The genome of the choanoflagellate Monosiga brevicollis and the origin of metazoans.</title>
        <authorList>
            <consortium name="JGI Sequencing"/>
            <person name="King N."/>
            <person name="Westbrook M.J."/>
            <person name="Young S.L."/>
            <person name="Kuo A."/>
            <person name="Abedin M."/>
            <person name="Chapman J."/>
            <person name="Fairclough S."/>
            <person name="Hellsten U."/>
            <person name="Isogai Y."/>
            <person name="Letunic I."/>
            <person name="Marr M."/>
            <person name="Pincus D."/>
            <person name="Putnam N."/>
            <person name="Rokas A."/>
            <person name="Wright K.J."/>
            <person name="Zuzow R."/>
            <person name="Dirks W."/>
            <person name="Good M."/>
            <person name="Goodstein D."/>
            <person name="Lemons D."/>
            <person name="Li W."/>
            <person name="Lyons J.B."/>
            <person name="Morris A."/>
            <person name="Nichols S."/>
            <person name="Richter D.J."/>
            <person name="Salamov A."/>
            <person name="Bork P."/>
            <person name="Lim W.A."/>
            <person name="Manning G."/>
            <person name="Miller W.T."/>
            <person name="McGinnis W."/>
            <person name="Shapiro H."/>
            <person name="Tjian R."/>
            <person name="Grigoriev I.V."/>
            <person name="Rokhsar D."/>
        </authorList>
    </citation>
    <scope>NUCLEOTIDE SEQUENCE [LARGE SCALE GENOMIC DNA]</scope>
    <source>
        <strain evidence="6">MX1 / ATCC 50154</strain>
    </source>
</reference>
<feature type="coiled-coil region" evidence="3">
    <location>
        <begin position="465"/>
        <end position="492"/>
    </location>
</feature>
<dbReference type="EMBL" id="CH991555">
    <property type="protein sequence ID" value="EDQ88305.1"/>
    <property type="molecule type" value="Genomic_DNA"/>
</dbReference>
<dbReference type="eggNOG" id="KOG2008">
    <property type="taxonomic scope" value="Eukaryota"/>
</dbReference>
<feature type="compositionally biased region" description="Basic and acidic residues" evidence="4">
    <location>
        <begin position="561"/>
        <end position="578"/>
    </location>
</feature>
<sequence length="665" mass="70912">MAEATPSQEELAGSAAGDTLVLNAADPAVSESDGGVMDGAHSGSADAVGSEPAKKAADEEANGAMSDDGGQELGSGDHATDSATVAVEEAEATTGVDDEVDVNADVKDDAAVTAAAEDEPEMAAVAENKAEMTADAAENEPSVAAAAENEPPVLTTKETEEESADADAVTASGVPAVKNAEPSANSTASEVDRAQASAESPAETIVPESDPTVESTEAADAETSLNSSAEAALATKPHQTDVMPVASPKIVVEISENDQDVSKDSSAEDAWEGRGDADDYEHEEVDPRVEIALQDMNDASDAINRLEKELEETKAAFKTAMDQVQIDLRDLANKLGRRNIDKARPYHQALFRARKAHYESRQAAVYFEKASGAYQQAKQKVKATEQQLEKGATFDANLQASLNKATQDLMTAFNRKEHADTIHQTKTQTFLKADRELMELAKARKKIIIKTKPYYESKVQHDKILMGLRQQLLQQERDIKAAKEKYSNSLNTLSSISEEIHERREAEKAAKTPPASATTQHGGASVPAETAVSEATAANSTAAPEGDKSSRTSVTSSPRRVSSEASDRLRKQIEEAKAQEALQLQREQAREKDREQLLAAEQAMNADLMAEGGEGEENDYNEADETQDSIVSSQDDLHMANVYEEDDAKQSPTPPSSAGVDPVSQ</sequence>
<organism evidence="5 6">
    <name type="scientific">Monosiga brevicollis</name>
    <name type="common">Choanoflagellate</name>
    <dbReference type="NCBI Taxonomy" id="81824"/>
    <lineage>
        <taxon>Eukaryota</taxon>
        <taxon>Choanoflagellata</taxon>
        <taxon>Craspedida</taxon>
        <taxon>Salpingoecidae</taxon>
        <taxon>Monosiga</taxon>
    </lineage>
</organism>
<evidence type="ECO:0000313" key="6">
    <source>
        <dbReference type="Proteomes" id="UP000001357"/>
    </source>
</evidence>
<feature type="compositionally biased region" description="Acidic residues" evidence="4">
    <location>
        <begin position="613"/>
        <end position="627"/>
    </location>
</feature>
<feature type="compositionally biased region" description="Low complexity" evidence="4">
    <location>
        <begin position="134"/>
        <end position="153"/>
    </location>
</feature>
<dbReference type="GO" id="GO:0035556">
    <property type="term" value="P:intracellular signal transduction"/>
    <property type="evidence" value="ECO:0000318"/>
    <property type="project" value="GO_Central"/>
</dbReference>
<dbReference type="PANTHER" id="PTHR19423">
    <property type="entry name" value="SH3 DOMAIN-BINDING PROTEIN 5"/>
    <property type="match status" value="1"/>
</dbReference>
<evidence type="ECO:0000256" key="1">
    <source>
        <dbReference type="ARBA" id="ARBA00007796"/>
    </source>
</evidence>
<dbReference type="InParanoid" id="A9V2Q9"/>
<protein>
    <recommendedName>
        <fullName evidence="7">SH3 domain-binding protein 5</fullName>
    </recommendedName>
</protein>
<feature type="compositionally biased region" description="Basic and acidic residues" evidence="4">
    <location>
        <begin position="500"/>
        <end position="510"/>
    </location>
</feature>
<evidence type="ECO:0000313" key="5">
    <source>
        <dbReference type="EMBL" id="EDQ88305.1"/>
    </source>
</evidence>
<feature type="compositionally biased region" description="Basic and acidic residues" evidence="4">
    <location>
        <begin position="260"/>
        <end position="277"/>
    </location>
</feature>
<feature type="compositionally biased region" description="Basic and acidic residues" evidence="4">
    <location>
        <begin position="587"/>
        <end position="596"/>
    </location>
</feature>
<dbReference type="OMA" id="MANVYEE"/>
<dbReference type="RefSeq" id="XP_001746898.1">
    <property type="nucleotide sequence ID" value="XM_001746846.1"/>
</dbReference>
<feature type="compositionally biased region" description="Low complexity" evidence="4">
    <location>
        <begin position="551"/>
        <end position="560"/>
    </location>
</feature>
<comment type="similarity">
    <text evidence="1">Belongs to the SH3BP5 family.</text>
</comment>
<feature type="compositionally biased region" description="Acidic residues" evidence="4">
    <location>
        <begin position="88"/>
        <end position="102"/>
    </location>
</feature>
<keyword evidence="2 3" id="KW-0175">Coiled coil</keyword>
<feature type="region of interest" description="Disordered" evidence="4">
    <location>
        <begin position="1"/>
        <end position="107"/>
    </location>
</feature>
<evidence type="ECO:0008006" key="7">
    <source>
        <dbReference type="Google" id="ProtNLM"/>
    </source>
</evidence>
<feature type="region of interest" description="Disordered" evidence="4">
    <location>
        <begin position="131"/>
        <end position="283"/>
    </location>
</feature>
<gene>
    <name evidence="5" type="ORF">MONBRDRAFT_26563</name>
</gene>
<dbReference type="GO" id="GO:0005737">
    <property type="term" value="C:cytoplasm"/>
    <property type="evidence" value="ECO:0000318"/>
    <property type="project" value="GO_Central"/>
</dbReference>
<name>A9V2Q9_MONBE</name>
<feature type="region of interest" description="Disordered" evidence="4">
    <location>
        <begin position="500"/>
        <end position="665"/>
    </location>
</feature>
<dbReference type="STRING" id="81824.A9V2Q9"/>
<dbReference type="KEGG" id="mbr:MONBRDRAFT_26563"/>
<dbReference type="GeneID" id="5892078"/>
<dbReference type="Proteomes" id="UP000001357">
    <property type="component" value="Unassembled WGS sequence"/>
</dbReference>
<accession>A9V2Q9</accession>
<feature type="coiled-coil region" evidence="3">
    <location>
        <begin position="289"/>
        <end position="323"/>
    </location>
</feature>
<dbReference type="PANTHER" id="PTHR19423:SF1">
    <property type="entry name" value="SH3 DOMAIN-BINDING PROTEIN 5"/>
    <property type="match status" value="1"/>
</dbReference>
<evidence type="ECO:0000256" key="2">
    <source>
        <dbReference type="ARBA" id="ARBA00023054"/>
    </source>
</evidence>
<dbReference type="AlphaFoldDB" id="A9V2Q9"/>
<evidence type="ECO:0000256" key="3">
    <source>
        <dbReference type="SAM" id="Coils"/>
    </source>
</evidence>
<keyword evidence="6" id="KW-1185">Reference proteome</keyword>